<dbReference type="InterPro" id="IPR013324">
    <property type="entry name" value="RNA_pol_sigma_r3/r4-like"/>
</dbReference>
<evidence type="ECO:0000313" key="8">
    <source>
        <dbReference type="Proteomes" id="UP000316609"/>
    </source>
</evidence>
<dbReference type="PANTHER" id="PTHR43133:SF46">
    <property type="entry name" value="RNA POLYMERASE SIGMA-70 FACTOR ECF SUBFAMILY"/>
    <property type="match status" value="1"/>
</dbReference>
<organism evidence="7 8">
    <name type="scientific">Eiseniibacteriota bacterium</name>
    <dbReference type="NCBI Taxonomy" id="2212470"/>
    <lineage>
        <taxon>Bacteria</taxon>
        <taxon>Candidatus Eiseniibacteriota</taxon>
    </lineage>
</organism>
<dbReference type="EMBL" id="VBOY01000047">
    <property type="protein sequence ID" value="TMQ67209.1"/>
    <property type="molecule type" value="Genomic_DNA"/>
</dbReference>
<dbReference type="NCBIfam" id="TIGR02937">
    <property type="entry name" value="sigma70-ECF"/>
    <property type="match status" value="1"/>
</dbReference>
<protein>
    <submittedName>
        <fullName evidence="7">Sigma-70 family RNA polymerase sigma factor</fullName>
    </submittedName>
</protein>
<dbReference type="PANTHER" id="PTHR43133">
    <property type="entry name" value="RNA POLYMERASE ECF-TYPE SIGMA FACTO"/>
    <property type="match status" value="1"/>
</dbReference>
<accession>A0A538TUA8</accession>
<dbReference type="GO" id="GO:0016987">
    <property type="term" value="F:sigma factor activity"/>
    <property type="evidence" value="ECO:0007669"/>
    <property type="project" value="UniProtKB-KW"/>
</dbReference>
<keyword evidence="4" id="KW-0804">Transcription</keyword>
<dbReference type="InterPro" id="IPR014284">
    <property type="entry name" value="RNA_pol_sigma-70_dom"/>
</dbReference>
<dbReference type="InterPro" id="IPR007627">
    <property type="entry name" value="RNA_pol_sigma70_r2"/>
</dbReference>
<keyword evidence="3" id="KW-0731">Sigma factor</keyword>
<evidence type="ECO:0000256" key="1">
    <source>
        <dbReference type="ARBA" id="ARBA00010641"/>
    </source>
</evidence>
<dbReference type="Gene3D" id="1.10.10.10">
    <property type="entry name" value="Winged helix-like DNA-binding domain superfamily/Winged helix DNA-binding domain"/>
    <property type="match status" value="1"/>
</dbReference>
<dbReference type="Pfam" id="PF08281">
    <property type="entry name" value="Sigma70_r4_2"/>
    <property type="match status" value="1"/>
</dbReference>
<keyword evidence="2" id="KW-0805">Transcription regulation</keyword>
<dbReference type="CDD" id="cd06171">
    <property type="entry name" value="Sigma70_r4"/>
    <property type="match status" value="1"/>
</dbReference>
<dbReference type="InterPro" id="IPR013249">
    <property type="entry name" value="RNA_pol_sigma70_r4_t2"/>
</dbReference>
<dbReference type="GO" id="GO:0006352">
    <property type="term" value="P:DNA-templated transcription initiation"/>
    <property type="evidence" value="ECO:0007669"/>
    <property type="project" value="InterPro"/>
</dbReference>
<evidence type="ECO:0000256" key="4">
    <source>
        <dbReference type="ARBA" id="ARBA00023163"/>
    </source>
</evidence>
<comment type="similarity">
    <text evidence="1">Belongs to the sigma-70 factor family. ECF subfamily.</text>
</comment>
<dbReference type="InterPro" id="IPR036388">
    <property type="entry name" value="WH-like_DNA-bd_sf"/>
</dbReference>
<evidence type="ECO:0000256" key="2">
    <source>
        <dbReference type="ARBA" id="ARBA00023015"/>
    </source>
</evidence>
<evidence type="ECO:0000259" key="6">
    <source>
        <dbReference type="Pfam" id="PF08281"/>
    </source>
</evidence>
<sequence>MRGGDETAFRTLYRRHTPVLYQIVLRMLGGSEADAEDAVQDTWIRATTRLASFRWESSFRTWLVGIGLNRAREILRRRGRRPTTELDEANGRHAPITHDGDRLDLERAIARLPDGSRAVLVLHDVEGFTHEEIGRRLRIAVGTSKSQLFAARRALRARLKTGEELPHAR</sequence>
<comment type="caution">
    <text evidence="7">The sequence shown here is derived from an EMBL/GenBank/DDBJ whole genome shotgun (WGS) entry which is preliminary data.</text>
</comment>
<evidence type="ECO:0000313" key="7">
    <source>
        <dbReference type="EMBL" id="TMQ67209.1"/>
    </source>
</evidence>
<feature type="domain" description="RNA polymerase sigma factor 70 region 4 type 2" evidence="6">
    <location>
        <begin position="103"/>
        <end position="155"/>
    </location>
</feature>
<dbReference type="InterPro" id="IPR039425">
    <property type="entry name" value="RNA_pol_sigma-70-like"/>
</dbReference>
<reference evidence="7 8" key="1">
    <citation type="journal article" date="2019" name="Nat. Microbiol.">
        <title>Mediterranean grassland soil C-N compound turnover is dependent on rainfall and depth, and is mediated by genomically divergent microorganisms.</title>
        <authorList>
            <person name="Diamond S."/>
            <person name="Andeer P.F."/>
            <person name="Li Z."/>
            <person name="Crits-Christoph A."/>
            <person name="Burstein D."/>
            <person name="Anantharaman K."/>
            <person name="Lane K.R."/>
            <person name="Thomas B.C."/>
            <person name="Pan C."/>
            <person name="Northen T.R."/>
            <person name="Banfield J.F."/>
        </authorList>
    </citation>
    <scope>NUCLEOTIDE SEQUENCE [LARGE SCALE GENOMIC DNA]</scope>
    <source>
        <strain evidence="7">WS_8</strain>
    </source>
</reference>
<proteinExistence type="inferred from homology"/>
<gene>
    <name evidence="7" type="ORF">E6K78_05510</name>
</gene>
<evidence type="ECO:0000256" key="3">
    <source>
        <dbReference type="ARBA" id="ARBA00023082"/>
    </source>
</evidence>
<dbReference type="Proteomes" id="UP000316609">
    <property type="component" value="Unassembled WGS sequence"/>
</dbReference>
<dbReference type="AlphaFoldDB" id="A0A538TUA8"/>
<dbReference type="SUPFAM" id="SSF88659">
    <property type="entry name" value="Sigma3 and sigma4 domains of RNA polymerase sigma factors"/>
    <property type="match status" value="1"/>
</dbReference>
<dbReference type="GO" id="GO:0003677">
    <property type="term" value="F:DNA binding"/>
    <property type="evidence" value="ECO:0007669"/>
    <property type="project" value="InterPro"/>
</dbReference>
<feature type="domain" description="RNA polymerase sigma-70 region 2" evidence="5">
    <location>
        <begin position="12"/>
        <end position="81"/>
    </location>
</feature>
<dbReference type="Pfam" id="PF04542">
    <property type="entry name" value="Sigma70_r2"/>
    <property type="match status" value="1"/>
</dbReference>
<name>A0A538TUA8_UNCEI</name>
<evidence type="ECO:0000259" key="5">
    <source>
        <dbReference type="Pfam" id="PF04542"/>
    </source>
</evidence>
<dbReference type="InterPro" id="IPR013325">
    <property type="entry name" value="RNA_pol_sigma_r2"/>
</dbReference>
<dbReference type="SUPFAM" id="SSF88946">
    <property type="entry name" value="Sigma2 domain of RNA polymerase sigma factors"/>
    <property type="match status" value="1"/>
</dbReference>
<dbReference type="Gene3D" id="1.10.1740.10">
    <property type="match status" value="1"/>
</dbReference>